<dbReference type="EMBL" id="BMFA01000011">
    <property type="protein sequence ID" value="GGB58848.1"/>
    <property type="molecule type" value="Genomic_DNA"/>
</dbReference>
<comment type="similarity">
    <text evidence="2">Belongs to the auxin efflux carrier (TC 2.A.69) family.</text>
</comment>
<evidence type="ECO:0000313" key="9">
    <source>
        <dbReference type="EMBL" id="GGB58848.1"/>
    </source>
</evidence>
<dbReference type="RefSeq" id="WP_150496764.1">
    <property type="nucleotide sequence ID" value="NZ_BMFA01000011.1"/>
</dbReference>
<evidence type="ECO:0000256" key="2">
    <source>
        <dbReference type="ARBA" id="ARBA00010145"/>
    </source>
</evidence>
<feature type="transmembrane region" description="Helical" evidence="8">
    <location>
        <begin position="127"/>
        <end position="149"/>
    </location>
</feature>
<evidence type="ECO:0000256" key="3">
    <source>
        <dbReference type="ARBA" id="ARBA00022448"/>
    </source>
</evidence>
<dbReference type="InterPro" id="IPR004776">
    <property type="entry name" value="Mem_transp_PIN-like"/>
</dbReference>
<comment type="subcellular location">
    <subcellularLocation>
        <location evidence="1">Cell membrane</location>
        <topology evidence="1">Multi-pass membrane protein</topology>
    </subcellularLocation>
</comment>
<feature type="transmembrane region" description="Helical" evidence="8">
    <location>
        <begin position="38"/>
        <end position="57"/>
    </location>
</feature>
<keyword evidence="6 8" id="KW-1133">Transmembrane helix</keyword>
<feature type="transmembrane region" description="Helical" evidence="8">
    <location>
        <begin position="196"/>
        <end position="220"/>
    </location>
</feature>
<dbReference type="GO" id="GO:0005886">
    <property type="term" value="C:plasma membrane"/>
    <property type="evidence" value="ECO:0007669"/>
    <property type="project" value="UniProtKB-SubCell"/>
</dbReference>
<dbReference type="AlphaFoldDB" id="A0A916TMQ6"/>
<evidence type="ECO:0000256" key="5">
    <source>
        <dbReference type="ARBA" id="ARBA00022692"/>
    </source>
</evidence>
<feature type="transmembrane region" description="Helical" evidence="8">
    <location>
        <begin position="170"/>
        <end position="190"/>
    </location>
</feature>
<comment type="caution">
    <text evidence="9">The sequence shown here is derived from an EMBL/GenBank/DDBJ whole genome shotgun (WGS) entry which is preliminary data.</text>
</comment>
<feature type="transmembrane region" description="Helical" evidence="8">
    <location>
        <begin position="63"/>
        <end position="83"/>
    </location>
</feature>
<dbReference type="Gene3D" id="1.20.1530.20">
    <property type="match status" value="1"/>
</dbReference>
<keyword evidence="3" id="KW-0813">Transport</keyword>
<gene>
    <name evidence="9" type="ORF">GCM10011316_33630</name>
</gene>
<dbReference type="PANTHER" id="PTHR36838">
    <property type="entry name" value="AUXIN EFFLUX CARRIER FAMILY PROTEIN"/>
    <property type="match status" value="1"/>
</dbReference>
<evidence type="ECO:0000256" key="4">
    <source>
        <dbReference type="ARBA" id="ARBA00022475"/>
    </source>
</evidence>
<dbReference type="PANTHER" id="PTHR36838:SF4">
    <property type="entry name" value="AUXIN EFFLUX CARRIER FAMILY PROTEIN"/>
    <property type="match status" value="1"/>
</dbReference>
<dbReference type="GO" id="GO:0055085">
    <property type="term" value="P:transmembrane transport"/>
    <property type="evidence" value="ECO:0007669"/>
    <property type="project" value="InterPro"/>
</dbReference>
<organism evidence="9 10">
    <name type="scientific">Roseibium aquae</name>
    <dbReference type="NCBI Taxonomy" id="1323746"/>
    <lineage>
        <taxon>Bacteria</taxon>
        <taxon>Pseudomonadati</taxon>
        <taxon>Pseudomonadota</taxon>
        <taxon>Alphaproteobacteria</taxon>
        <taxon>Hyphomicrobiales</taxon>
        <taxon>Stappiaceae</taxon>
        <taxon>Roseibium</taxon>
    </lineage>
</organism>
<sequence>MLTTFNALLPVILVIASGHVIARTGLIGPDQWRGIERLAYYLLFPAVLFQIIAKLDFATLPTAALSATLVCAILTLSVLVLAFRPVLQRVWGIPGYRFTSIFQGTVRWNAFVALAIADSLLGEQGVAIIAVGMAVMIPLLNVLSILVLSRYAHAEPPTLAKTLKDLGTNPFILSIAAGLAVNAAGLPIPGPLDDTLTIIGSAALPVGIMCVGAGLDLASLRRPGPALTSGTFIRLLVMPLVGAFYASVFGITGPALTAVIISLAVPAASNSYLMAKLMGGDAKLMAEILTLQTLVAVGTIPLMVYFLGGG</sequence>
<dbReference type="Proteomes" id="UP000605148">
    <property type="component" value="Unassembled WGS sequence"/>
</dbReference>
<keyword evidence="10" id="KW-1185">Reference proteome</keyword>
<accession>A0A916TMQ6</accession>
<feature type="transmembrane region" description="Helical" evidence="8">
    <location>
        <begin position="285"/>
        <end position="307"/>
    </location>
</feature>
<keyword evidence="7 8" id="KW-0472">Membrane</keyword>
<dbReference type="InterPro" id="IPR038770">
    <property type="entry name" value="Na+/solute_symporter_sf"/>
</dbReference>
<keyword evidence="4" id="KW-1003">Cell membrane</keyword>
<feature type="transmembrane region" description="Helical" evidence="8">
    <location>
        <begin position="6"/>
        <end position="26"/>
    </location>
</feature>
<evidence type="ECO:0000256" key="7">
    <source>
        <dbReference type="ARBA" id="ARBA00023136"/>
    </source>
</evidence>
<evidence type="ECO:0000313" key="10">
    <source>
        <dbReference type="Proteomes" id="UP000605148"/>
    </source>
</evidence>
<proteinExistence type="inferred from homology"/>
<keyword evidence="5 8" id="KW-0812">Transmembrane</keyword>
<protein>
    <submittedName>
        <fullName evidence="9">Transporter</fullName>
    </submittedName>
</protein>
<reference evidence="9" key="2">
    <citation type="submission" date="2020-09" db="EMBL/GenBank/DDBJ databases">
        <authorList>
            <person name="Sun Q."/>
            <person name="Zhou Y."/>
        </authorList>
    </citation>
    <scope>NUCLEOTIDE SEQUENCE</scope>
    <source>
        <strain evidence="9">CGMCC 1.12426</strain>
    </source>
</reference>
<feature type="transmembrane region" description="Helical" evidence="8">
    <location>
        <begin position="104"/>
        <end position="121"/>
    </location>
</feature>
<dbReference type="Pfam" id="PF03547">
    <property type="entry name" value="Mem_trans"/>
    <property type="match status" value="1"/>
</dbReference>
<feature type="transmembrane region" description="Helical" evidence="8">
    <location>
        <begin position="232"/>
        <end position="249"/>
    </location>
</feature>
<evidence type="ECO:0000256" key="8">
    <source>
        <dbReference type="SAM" id="Phobius"/>
    </source>
</evidence>
<dbReference type="OrthoDB" id="9805563at2"/>
<evidence type="ECO:0000256" key="1">
    <source>
        <dbReference type="ARBA" id="ARBA00004651"/>
    </source>
</evidence>
<name>A0A916TMQ6_9HYPH</name>
<evidence type="ECO:0000256" key="6">
    <source>
        <dbReference type="ARBA" id="ARBA00022989"/>
    </source>
</evidence>
<reference evidence="9" key="1">
    <citation type="journal article" date="2014" name="Int. J. Syst. Evol. Microbiol.">
        <title>Complete genome sequence of Corynebacterium casei LMG S-19264T (=DSM 44701T), isolated from a smear-ripened cheese.</title>
        <authorList>
            <consortium name="US DOE Joint Genome Institute (JGI-PGF)"/>
            <person name="Walter F."/>
            <person name="Albersmeier A."/>
            <person name="Kalinowski J."/>
            <person name="Ruckert C."/>
        </authorList>
    </citation>
    <scope>NUCLEOTIDE SEQUENCE</scope>
    <source>
        <strain evidence="9">CGMCC 1.12426</strain>
    </source>
</reference>